<protein>
    <submittedName>
        <fullName evidence="5">U4/U6.U5 tri-snRNP-associated protein 1-like</fullName>
    </submittedName>
</protein>
<dbReference type="GO" id="GO:0045292">
    <property type="term" value="P:mRNA cis splicing, via spliceosome"/>
    <property type="evidence" value="ECO:0007669"/>
    <property type="project" value="TreeGrafter"/>
</dbReference>
<evidence type="ECO:0000313" key="4">
    <source>
        <dbReference type="Proteomes" id="UP000504612"/>
    </source>
</evidence>
<dbReference type="AlphaFoldDB" id="A0A6J1VXP9"/>
<dbReference type="Pfam" id="PF03343">
    <property type="entry name" value="SART-1"/>
    <property type="match status" value="1"/>
</dbReference>
<dbReference type="GO" id="GO:0046540">
    <property type="term" value="C:U4/U6 x U5 tri-snRNP complex"/>
    <property type="evidence" value="ECO:0007669"/>
    <property type="project" value="TreeGrafter"/>
</dbReference>
<comment type="subcellular location">
    <subcellularLocation>
        <location evidence="1">Nucleus</location>
    </subcellularLocation>
</comment>
<organism evidence="4 5">
    <name type="scientific">Notechis scutatus</name>
    <name type="common">mainland tiger snake</name>
    <dbReference type="NCBI Taxonomy" id="8663"/>
    <lineage>
        <taxon>Eukaryota</taxon>
        <taxon>Metazoa</taxon>
        <taxon>Chordata</taxon>
        <taxon>Craniata</taxon>
        <taxon>Vertebrata</taxon>
        <taxon>Euteleostomi</taxon>
        <taxon>Lepidosauria</taxon>
        <taxon>Squamata</taxon>
        <taxon>Bifurcata</taxon>
        <taxon>Unidentata</taxon>
        <taxon>Episquamata</taxon>
        <taxon>Toxicofera</taxon>
        <taxon>Serpentes</taxon>
        <taxon>Colubroidea</taxon>
        <taxon>Elapidae</taxon>
        <taxon>Hydrophiinae</taxon>
        <taxon>Notechis</taxon>
    </lineage>
</organism>
<comment type="similarity">
    <text evidence="2">Belongs to the SNU66/SART1 family.</text>
</comment>
<name>A0A6J1VXP9_9SAUR</name>
<sequence length="255" mass="28993">KLRAKLGLKPLEINTVKKETGSKEDPVAAEVINPIALRQREEIREKLAAAKEKRLLNQKLGKIKSLGEDDPWLDDTAAWIERSRKLQVEKEMAEKRAKLLEEMDQEFGISSLVEEEFGQKKKVGYSAQDLKGLTVEHTIDSFQEGQTVVLTLKDKGVLEEEGGDVLVNVNMVDREKAKKNVELRKKKPEYKPYEEEESVDDMVVVSLRPPFLLGFPDSFTTCNGVDQCFSILTTLRRGLQLPEFPRQTREGENLP</sequence>
<dbReference type="Proteomes" id="UP000504612">
    <property type="component" value="Unplaced"/>
</dbReference>
<keyword evidence="3" id="KW-0539">Nucleus</keyword>
<evidence type="ECO:0000256" key="3">
    <source>
        <dbReference type="ARBA" id="ARBA00023242"/>
    </source>
</evidence>
<accession>A0A6J1VXP9</accession>
<reference evidence="5" key="1">
    <citation type="submission" date="2025-08" db="UniProtKB">
        <authorList>
            <consortium name="RefSeq"/>
        </authorList>
    </citation>
    <scope>IDENTIFICATION</scope>
</reference>
<evidence type="ECO:0000256" key="2">
    <source>
        <dbReference type="ARBA" id="ARBA00006076"/>
    </source>
</evidence>
<dbReference type="PANTHER" id="PTHR14152:SF5">
    <property type="entry name" value="U4_U6.U5 TRI-SNRNP-ASSOCIATED PROTEIN 1"/>
    <property type="match status" value="1"/>
</dbReference>
<evidence type="ECO:0000313" key="5">
    <source>
        <dbReference type="RefSeq" id="XP_026547791.1"/>
    </source>
</evidence>
<dbReference type="GO" id="GO:0000481">
    <property type="term" value="P:maturation of 5S rRNA"/>
    <property type="evidence" value="ECO:0007669"/>
    <property type="project" value="TreeGrafter"/>
</dbReference>
<dbReference type="GeneID" id="113429502"/>
<dbReference type="RefSeq" id="XP_026547791.1">
    <property type="nucleotide sequence ID" value="XM_026692006.1"/>
</dbReference>
<keyword evidence="4" id="KW-1185">Reference proteome</keyword>
<proteinExistence type="inferred from homology"/>
<dbReference type="PANTHER" id="PTHR14152">
    <property type="entry name" value="SQUAMOUS CELL CARCINOMA ANTIGEN RECOGNISED BY CYTOTOXIC T LYMPHOCYTES"/>
    <property type="match status" value="1"/>
</dbReference>
<feature type="non-terminal residue" evidence="5">
    <location>
        <position position="1"/>
    </location>
</feature>
<evidence type="ECO:0000256" key="1">
    <source>
        <dbReference type="ARBA" id="ARBA00004123"/>
    </source>
</evidence>
<gene>
    <name evidence="5" type="primary">LOC113429502</name>
</gene>
<dbReference type="KEGG" id="nss:113429502"/>
<dbReference type="InterPro" id="IPR005011">
    <property type="entry name" value="SNU66/SART1"/>
</dbReference>